<evidence type="ECO:0000256" key="1">
    <source>
        <dbReference type="SAM" id="Phobius"/>
    </source>
</evidence>
<organism evidence="2 3">
    <name type="scientific">Vibrio splendidus</name>
    <dbReference type="NCBI Taxonomy" id="29497"/>
    <lineage>
        <taxon>Bacteria</taxon>
        <taxon>Pseudomonadati</taxon>
        <taxon>Pseudomonadota</taxon>
        <taxon>Gammaproteobacteria</taxon>
        <taxon>Vibrionales</taxon>
        <taxon>Vibrionaceae</taxon>
        <taxon>Vibrio</taxon>
    </lineage>
</organism>
<feature type="transmembrane region" description="Helical" evidence="1">
    <location>
        <begin position="50"/>
        <end position="70"/>
    </location>
</feature>
<gene>
    <name evidence="2" type="ORF">L8R85_22815</name>
</gene>
<keyword evidence="1" id="KW-0812">Transmembrane</keyword>
<accession>A0AA43G1F3</accession>
<feature type="transmembrane region" description="Helical" evidence="1">
    <location>
        <begin position="95"/>
        <end position="118"/>
    </location>
</feature>
<evidence type="ECO:0000313" key="2">
    <source>
        <dbReference type="EMBL" id="MDH5923858.1"/>
    </source>
</evidence>
<proteinExistence type="predicted"/>
<feature type="transmembrane region" description="Helical" evidence="1">
    <location>
        <begin position="139"/>
        <end position="160"/>
    </location>
</feature>
<keyword evidence="1" id="KW-0472">Membrane</keyword>
<feature type="non-terminal residue" evidence="2">
    <location>
        <position position="967"/>
    </location>
</feature>
<sequence>MFVRIEKLLNSLQYHVNKNIDDTLYQNKAFLSSKWNLLERNILRWSQRHSYYVFLTFVLAILLVANLLLWKEELTPFTIKYFPHWEKLIDWQGGFLAGQLTIIGVVYPLVIGLIGVLFQNKSAKKTLFPIYQMYSGFMFAGLSGLFLSIFIISGYFLSASMEPSTYLAICITTALWLMLNVLLTSWFFTTTFLMLDETKRDRLVVRFTIHELCEIDIKRRIQELLLINATQNNILTNPDKDTLKVSTYKFSDDKYNEIIILSADPIHVTNVYFTMINTVIIYQVKKLKALRWLNNQGWGERLVSKKGFTWLRVGFDAKPEFVLQPIWNKRNETGLVVARYAGFELGWLSKALIRNSFRTKKNEEDYDKSLTSMMLGFVGSANDSTREKNISEFKYALDNIVKWHIEIASALSFLNDNKEEDNWLLLPTTSFFSRNYLDEILTEYYKIAKSAVELIPENIEFFDEVIYLHKRLFSGRNNLVKREGISLIQGSYFTWSLLMEWRSYSSTSSDMRLANKYEDVLFDFVGSWESWLDYIEPKSERLDSIIDSLPLFLSHLEFTAHTAISALRYNNVQAAGWGVDMLNNWYDKISVRDYEHGLDHYQWRSELMTHNMLLKNSDDKLWATVLNGHEFNLPSAFNISFENAAFDLRVITACYMLLKPNLNDNNQIKQYIGALLSNTAIHPTGSIGRNTKSVSNASDIVGAYIRQRDYPNYGSGGYGAWISGVLESFGRINEKRRVSGRIYSGWGRSDVQSMNTAYVEISVSFSNNQWQLGPEWMDTIFSKAFRHQDQQSLVRDLQEWLRLVDEIKEPFYVSKEDFDNNLDNFKTSTQKVIDDINQRQNDLITNAEIDEERLTKFALVCSEVFMGESQSSEFPINLFHSISFNGSPIEENLHRLNINGYQKENIAKNIEANRAINEGGWLKECTKSNIESDILKKILRYKKTNSKVYTNAENNIFDICKLSNDIE</sequence>
<dbReference type="RefSeq" id="WP_280534718.1">
    <property type="nucleotide sequence ID" value="NZ_JAKMYX010000137.1"/>
</dbReference>
<reference evidence="2" key="1">
    <citation type="submission" date="2022-01" db="EMBL/GenBank/DDBJ databases">
        <title>Vibrio aestuarianus Clade A and Clade B isolates are associated with Pacific oyster (Crassostrea gigas) disease outbreaks across Ireland.</title>
        <authorList>
            <person name="Coyle N."/>
            <person name="O'Toole C."/>
            <person name="Thomas J.C.L."/>
            <person name="Ryder D."/>
            <person name="Cheslett D."/>
            <person name="Feist S."/>
            <person name="Bean T."/>
            <person name="Joseph A."/>
            <person name="Waina A."/>
            <person name="Feil E."/>
            <person name="Verner-Jeffreys D.W."/>
        </authorList>
    </citation>
    <scope>NUCLEOTIDE SEQUENCE</scope>
    <source>
        <strain evidence="2">S/17/14 A</strain>
    </source>
</reference>
<keyword evidence="1" id="KW-1133">Transmembrane helix</keyword>
<dbReference type="AlphaFoldDB" id="A0AA43G1F3"/>
<comment type="caution">
    <text evidence="2">The sequence shown here is derived from an EMBL/GenBank/DDBJ whole genome shotgun (WGS) entry which is preliminary data.</text>
</comment>
<evidence type="ECO:0000313" key="3">
    <source>
        <dbReference type="Proteomes" id="UP001159663"/>
    </source>
</evidence>
<protein>
    <submittedName>
        <fullName evidence="2">Uncharacterized protein</fullName>
    </submittedName>
</protein>
<name>A0AA43G1F3_VIBSP</name>
<feature type="transmembrane region" description="Helical" evidence="1">
    <location>
        <begin position="166"/>
        <end position="195"/>
    </location>
</feature>
<dbReference type="EMBL" id="JAKMYX010000137">
    <property type="protein sequence ID" value="MDH5923858.1"/>
    <property type="molecule type" value="Genomic_DNA"/>
</dbReference>
<dbReference type="Proteomes" id="UP001159663">
    <property type="component" value="Unassembled WGS sequence"/>
</dbReference>